<evidence type="ECO:0000313" key="2">
    <source>
        <dbReference type="Proteomes" id="UP001203423"/>
    </source>
</evidence>
<proteinExistence type="predicted"/>
<protein>
    <submittedName>
        <fullName evidence="1">Uncharacterized protein</fullName>
    </submittedName>
</protein>
<keyword evidence="2" id="KW-1185">Reference proteome</keyword>
<gene>
    <name evidence="1" type="ORF">L2764_26585</name>
</gene>
<dbReference type="EMBL" id="JAKIKS010000251">
    <property type="protein sequence ID" value="MCL1127923.1"/>
    <property type="molecule type" value="Genomic_DNA"/>
</dbReference>
<reference evidence="1 2" key="1">
    <citation type="submission" date="2022-01" db="EMBL/GenBank/DDBJ databases">
        <title>Whole genome-based taxonomy of the Shewanellaceae.</title>
        <authorList>
            <person name="Martin-Rodriguez A.J."/>
        </authorList>
    </citation>
    <scope>NUCLEOTIDE SEQUENCE [LARGE SCALE GENOMIC DNA]</scope>
    <source>
        <strain evidence="1 2">DSM 17177</strain>
    </source>
</reference>
<comment type="caution">
    <text evidence="1">The sequence shown here is derived from an EMBL/GenBank/DDBJ whole genome shotgun (WGS) entry which is preliminary data.</text>
</comment>
<name>A0ABT0LJQ5_9GAMM</name>
<evidence type="ECO:0000313" key="1">
    <source>
        <dbReference type="EMBL" id="MCL1127923.1"/>
    </source>
</evidence>
<dbReference type="Proteomes" id="UP001203423">
    <property type="component" value="Unassembled WGS sequence"/>
</dbReference>
<organism evidence="1 2">
    <name type="scientific">Shewanella surugensis</name>
    <dbReference type="NCBI Taxonomy" id="212020"/>
    <lineage>
        <taxon>Bacteria</taxon>
        <taxon>Pseudomonadati</taxon>
        <taxon>Pseudomonadota</taxon>
        <taxon>Gammaproteobacteria</taxon>
        <taxon>Alteromonadales</taxon>
        <taxon>Shewanellaceae</taxon>
        <taxon>Shewanella</taxon>
    </lineage>
</organism>
<accession>A0ABT0LJQ5</accession>
<sequence length="218" mass="25068">MPITINTISDINTLTPQGIINEGAISLGSKDYDIRVVDDLVKVERNLDGMNGLSKLLNAMIDFFSRMTTSDEHALTTRANQLQTTLQENLNDCFNQVFTNNYLKEGNSHLFQYCIDNHLEQILETNPKLGQKLENLRDRALGDPIGADDGLKCLEFLNQNEHTFFEKEKDILDNFNYIQNRLSSLSLEYSNQSKFDESDQIDYMKQRLNILKHINDRA</sequence>
<dbReference type="RefSeq" id="WP_248943348.1">
    <property type="nucleotide sequence ID" value="NZ_JAKIKS010000251.1"/>
</dbReference>